<sequence length="495" mass="53740">MSDSAESGLHVKRVANKAVRSTAWTYLSYILSKGANLATTIILARLLTTAEFGIVGFALTAMSFLDAIRDLGLELALIQRREAIEEAAHTAFWMNLASNGAMWLLACLIAPLVAAFFNEPLIVIILPLLSFSFVISSFGGIHDALIKREMQFGLRFVPSLGESLLKSVVAVELALLGLGVWALVLGQLAGRLTFTVLAWRVLPWRPKWRFKMPIARQLFSYGYKASIDSFLSALQANIDYVFIGRFLGDAALGVYTVAYRMPEILIINFSIVIAQVLFPAYAMLQHDRAQLRQGVLSALRYVSLVTVPMGVGMALIAPLFTLVFFGEKWAEAGAVMSILALYGAILAVSWNIGDVYKAIGRPDILWKTTLIEFLLLAPTLFVLAQYSALAVALGHLGVAVLVSALRLLIASRILQISLPSALGQFLPSFIGSALMGVAVWGILRLTAPIADSGGGLLVLIGAVSLGGAVYVAALWWLERDLVQQGLRMALNFVRR</sequence>
<feature type="transmembrane region" description="Helical" evidence="7">
    <location>
        <begin position="421"/>
        <end position="443"/>
    </location>
</feature>
<dbReference type="PANTHER" id="PTHR30250:SF10">
    <property type="entry name" value="LIPOPOLYSACCHARIDE BIOSYNTHESIS PROTEIN WZXC"/>
    <property type="match status" value="1"/>
</dbReference>
<comment type="caution">
    <text evidence="8">The sequence shown here is derived from an EMBL/GenBank/DDBJ whole genome shotgun (WGS) entry which is preliminary data.</text>
</comment>
<comment type="similarity">
    <text evidence="2">Belongs to the polysaccharide synthase family.</text>
</comment>
<feature type="transmembrane region" description="Helical" evidence="7">
    <location>
        <begin position="121"/>
        <end position="141"/>
    </location>
</feature>
<feature type="transmembrane region" description="Helical" evidence="7">
    <location>
        <begin position="304"/>
        <end position="326"/>
    </location>
</feature>
<proteinExistence type="inferred from homology"/>
<evidence type="ECO:0000256" key="1">
    <source>
        <dbReference type="ARBA" id="ARBA00004651"/>
    </source>
</evidence>
<keyword evidence="3" id="KW-1003">Cell membrane</keyword>
<dbReference type="AlphaFoldDB" id="A0A2M8P1F4"/>
<name>A0A2M8P1F4_9CHLR</name>
<dbReference type="GO" id="GO:0005886">
    <property type="term" value="C:plasma membrane"/>
    <property type="evidence" value="ECO:0007669"/>
    <property type="project" value="UniProtKB-SubCell"/>
</dbReference>
<evidence type="ECO:0000256" key="3">
    <source>
        <dbReference type="ARBA" id="ARBA00022475"/>
    </source>
</evidence>
<dbReference type="InterPro" id="IPR050833">
    <property type="entry name" value="Poly_Biosynth_Transport"/>
</dbReference>
<gene>
    <name evidence="8" type="ORF">CUN51_03375</name>
</gene>
<dbReference type="PANTHER" id="PTHR30250">
    <property type="entry name" value="PST FAMILY PREDICTED COLANIC ACID TRANSPORTER"/>
    <property type="match status" value="1"/>
</dbReference>
<reference evidence="8 9" key="1">
    <citation type="submission" date="2017-11" db="EMBL/GenBank/DDBJ databases">
        <title>Evolution of Phototrophy in the Chloroflexi Phylum Driven by Horizontal Gene Transfer.</title>
        <authorList>
            <person name="Ward L.M."/>
            <person name="Hemp J."/>
            <person name="Shih P.M."/>
            <person name="Mcglynn S.E."/>
            <person name="Fischer W."/>
        </authorList>
    </citation>
    <scope>NUCLEOTIDE SEQUENCE [LARGE SCALE GENOMIC DNA]</scope>
    <source>
        <strain evidence="8">CP2_2F</strain>
    </source>
</reference>
<feature type="transmembrane region" description="Helical" evidence="7">
    <location>
        <begin position="92"/>
        <end position="115"/>
    </location>
</feature>
<evidence type="ECO:0000256" key="7">
    <source>
        <dbReference type="SAM" id="Phobius"/>
    </source>
</evidence>
<accession>A0A2M8P1F4</accession>
<feature type="transmembrane region" description="Helical" evidence="7">
    <location>
        <begin position="264"/>
        <end position="284"/>
    </location>
</feature>
<dbReference type="EMBL" id="PGTK01000003">
    <property type="protein sequence ID" value="PJF31385.1"/>
    <property type="molecule type" value="Genomic_DNA"/>
</dbReference>
<keyword evidence="5 7" id="KW-1133">Transmembrane helix</keyword>
<comment type="subcellular location">
    <subcellularLocation>
        <location evidence="1">Cell membrane</location>
        <topology evidence="1">Multi-pass membrane protein</topology>
    </subcellularLocation>
</comment>
<evidence type="ECO:0000256" key="6">
    <source>
        <dbReference type="ARBA" id="ARBA00023136"/>
    </source>
</evidence>
<feature type="transmembrane region" description="Helical" evidence="7">
    <location>
        <begin position="455"/>
        <end position="477"/>
    </location>
</feature>
<protein>
    <submittedName>
        <fullName evidence="8">Uncharacterized protein</fullName>
    </submittedName>
</protein>
<keyword evidence="4 7" id="KW-0812">Transmembrane</keyword>
<dbReference type="Pfam" id="PF13440">
    <property type="entry name" value="Polysacc_synt_3"/>
    <property type="match status" value="1"/>
</dbReference>
<dbReference type="Proteomes" id="UP000228921">
    <property type="component" value="Unassembled WGS sequence"/>
</dbReference>
<evidence type="ECO:0000313" key="8">
    <source>
        <dbReference type="EMBL" id="PJF31385.1"/>
    </source>
</evidence>
<keyword evidence="6 7" id="KW-0472">Membrane</keyword>
<dbReference type="CDD" id="cd13127">
    <property type="entry name" value="MATE_tuaB_like"/>
    <property type="match status" value="1"/>
</dbReference>
<organism evidence="8 9">
    <name type="scientific">Candidatus Thermofonsia Clade 1 bacterium</name>
    <dbReference type="NCBI Taxonomy" id="2364210"/>
    <lineage>
        <taxon>Bacteria</taxon>
        <taxon>Bacillati</taxon>
        <taxon>Chloroflexota</taxon>
        <taxon>Candidatus Thermofontia</taxon>
        <taxon>Candidatus Thermofonsia Clade 1</taxon>
    </lineage>
</organism>
<feature type="transmembrane region" description="Helical" evidence="7">
    <location>
        <begin position="389"/>
        <end position="409"/>
    </location>
</feature>
<evidence type="ECO:0000256" key="2">
    <source>
        <dbReference type="ARBA" id="ARBA00007430"/>
    </source>
</evidence>
<feature type="transmembrane region" description="Helical" evidence="7">
    <location>
        <begin position="332"/>
        <end position="352"/>
    </location>
</feature>
<feature type="transmembrane region" description="Helical" evidence="7">
    <location>
        <begin position="52"/>
        <end position="71"/>
    </location>
</feature>
<evidence type="ECO:0000313" key="9">
    <source>
        <dbReference type="Proteomes" id="UP000228921"/>
    </source>
</evidence>
<evidence type="ECO:0000256" key="5">
    <source>
        <dbReference type="ARBA" id="ARBA00022989"/>
    </source>
</evidence>
<evidence type="ECO:0000256" key="4">
    <source>
        <dbReference type="ARBA" id="ARBA00022692"/>
    </source>
</evidence>